<dbReference type="Proteomes" id="UP000651112">
    <property type="component" value="Unassembled WGS sequence"/>
</dbReference>
<evidence type="ECO:0000256" key="2">
    <source>
        <dbReference type="ARBA" id="ARBA00006275"/>
    </source>
</evidence>
<keyword evidence="8" id="KW-1185">Reference proteome</keyword>
<comment type="caution">
    <text evidence="7">The sequence shown here is derived from an EMBL/GenBank/DDBJ whole genome shotgun (WGS) entry which is preliminary data.</text>
</comment>
<accession>A0ABR7XLV9</accession>
<evidence type="ECO:0000256" key="5">
    <source>
        <dbReference type="ARBA" id="ARBA00023237"/>
    </source>
</evidence>
<evidence type="ECO:0000313" key="8">
    <source>
        <dbReference type="Proteomes" id="UP000651112"/>
    </source>
</evidence>
<dbReference type="PROSITE" id="PS51257">
    <property type="entry name" value="PROKAR_LIPOPROTEIN"/>
    <property type="match status" value="1"/>
</dbReference>
<keyword evidence="5" id="KW-0998">Cell outer membrane</keyword>
<gene>
    <name evidence="7" type="ORF">H8B21_01115</name>
</gene>
<comment type="similarity">
    <text evidence="2">Belongs to the SusD family.</text>
</comment>
<evidence type="ECO:0000256" key="4">
    <source>
        <dbReference type="ARBA" id="ARBA00023136"/>
    </source>
</evidence>
<evidence type="ECO:0000259" key="6">
    <source>
        <dbReference type="Pfam" id="PF07980"/>
    </source>
</evidence>
<dbReference type="RefSeq" id="WP_190311957.1">
    <property type="nucleotide sequence ID" value="NZ_JACNYL010000001.1"/>
</dbReference>
<dbReference type="InterPro" id="IPR011990">
    <property type="entry name" value="TPR-like_helical_dom_sf"/>
</dbReference>
<dbReference type="Pfam" id="PF07980">
    <property type="entry name" value="SusD_RagB"/>
    <property type="match status" value="1"/>
</dbReference>
<dbReference type="EMBL" id="JACNYL010000001">
    <property type="protein sequence ID" value="MBD1420158.1"/>
    <property type="molecule type" value="Genomic_DNA"/>
</dbReference>
<evidence type="ECO:0000256" key="3">
    <source>
        <dbReference type="ARBA" id="ARBA00022729"/>
    </source>
</evidence>
<dbReference type="SUPFAM" id="SSF48452">
    <property type="entry name" value="TPR-like"/>
    <property type="match status" value="1"/>
</dbReference>
<keyword evidence="4" id="KW-0472">Membrane</keyword>
<evidence type="ECO:0000313" key="7">
    <source>
        <dbReference type="EMBL" id="MBD1420158.1"/>
    </source>
</evidence>
<evidence type="ECO:0000256" key="1">
    <source>
        <dbReference type="ARBA" id="ARBA00004442"/>
    </source>
</evidence>
<dbReference type="Gene3D" id="1.25.40.390">
    <property type="match status" value="1"/>
</dbReference>
<comment type="subcellular location">
    <subcellularLocation>
        <location evidence="1">Cell outer membrane</location>
    </subcellularLocation>
</comment>
<reference evidence="7 8" key="1">
    <citation type="submission" date="2020-08" db="EMBL/GenBank/DDBJ databases">
        <title>Sphingobacterium sp. DN00404 isolated from aquaculture water.</title>
        <authorList>
            <person name="Zhang M."/>
        </authorList>
    </citation>
    <scope>NUCLEOTIDE SEQUENCE [LARGE SCALE GENOMIC DNA]</scope>
    <source>
        <strain evidence="7 8">KCTC 42746</strain>
    </source>
</reference>
<feature type="domain" description="RagB/SusD" evidence="6">
    <location>
        <begin position="264"/>
        <end position="539"/>
    </location>
</feature>
<proteinExistence type="inferred from homology"/>
<keyword evidence="3" id="KW-0732">Signal</keyword>
<sequence>MSKKSFYILILSTVFSLSSCEKFLDKTDPTATDFVEFFSTEADILRVVYSSYLDVFSNTANSVAVRANFFYMEEGKSDNAYSRMSGDHHQPIANGNLNSNTTAVYYYYNLHMKHLGRINTFIANIDVPYVEDELIRQKYKGILEALRCWHYFKLTSRYANVPFFLEPADLETALQPAKSKEEILETLFPLAEQVANGLPDDAYTTNAYMFNKYSFKALIMRYALYNKDYQRAARLAKEIMDSKKYELYANYENLFNYTGHRANKEYIMTFNKESHPSAATFSFTNLAPQSKTGSGQAYLVPLKALVDSYWTLQGRPIDDCPLHTKEEYELNPKLNRDPRFKASIISNGDSFNGEVIDIYDPNSTYYYEKARAGKSGYWFKKFVDPADYSRASGDLDFGVIRYAEVLLTYAEAKIMQNDIDALAKDCINQIRRRAGLDMANADVTLSDFTSYSQQQWIELIRNERRVEFAGEGLRYDDILRWRIAQEVMNKPALGHTKLVNGRLESLKIEDRTFQANNYVWPFHENSLKVEPGLTQNPGY</sequence>
<name>A0ABR7XLV9_9SPHI</name>
<dbReference type="InterPro" id="IPR012944">
    <property type="entry name" value="SusD_RagB_dom"/>
</dbReference>
<organism evidence="7 8">
    <name type="scientific">Sphingobacterium chuzhouense</name>
    <dbReference type="NCBI Taxonomy" id="1742264"/>
    <lineage>
        <taxon>Bacteria</taxon>
        <taxon>Pseudomonadati</taxon>
        <taxon>Bacteroidota</taxon>
        <taxon>Sphingobacteriia</taxon>
        <taxon>Sphingobacteriales</taxon>
        <taxon>Sphingobacteriaceae</taxon>
        <taxon>Sphingobacterium</taxon>
    </lineage>
</organism>
<protein>
    <submittedName>
        <fullName evidence="7">RagB/SusD family nutrient uptake outer membrane protein</fullName>
    </submittedName>
</protein>